<accession>A0A0W0G7B8</accession>
<gene>
    <name evidence="1" type="ORF">WG66_2952</name>
</gene>
<evidence type="ECO:0000313" key="1">
    <source>
        <dbReference type="EMBL" id="KTB44472.1"/>
    </source>
</evidence>
<sequence>MMMMGITILTENNEQLFVVNTEEEKQDVEEQMGWSLDELQDYNAELYGDRESRP</sequence>
<evidence type="ECO:0000313" key="2">
    <source>
        <dbReference type="Proteomes" id="UP000054988"/>
    </source>
</evidence>
<protein>
    <submittedName>
        <fullName evidence="1">Uncharacterized protein</fullName>
    </submittedName>
</protein>
<dbReference type="Proteomes" id="UP000054988">
    <property type="component" value="Unassembled WGS sequence"/>
</dbReference>
<name>A0A0W0G7B8_MONRR</name>
<dbReference type="EMBL" id="LATX01000919">
    <property type="protein sequence ID" value="KTB44472.1"/>
    <property type="molecule type" value="Genomic_DNA"/>
</dbReference>
<comment type="caution">
    <text evidence="1">The sequence shown here is derived from an EMBL/GenBank/DDBJ whole genome shotgun (WGS) entry which is preliminary data.</text>
</comment>
<organism evidence="1 2">
    <name type="scientific">Moniliophthora roreri</name>
    <name type="common">Frosty pod rot fungus</name>
    <name type="synonym">Monilia roreri</name>
    <dbReference type="NCBI Taxonomy" id="221103"/>
    <lineage>
        <taxon>Eukaryota</taxon>
        <taxon>Fungi</taxon>
        <taxon>Dikarya</taxon>
        <taxon>Basidiomycota</taxon>
        <taxon>Agaricomycotina</taxon>
        <taxon>Agaricomycetes</taxon>
        <taxon>Agaricomycetidae</taxon>
        <taxon>Agaricales</taxon>
        <taxon>Marasmiineae</taxon>
        <taxon>Marasmiaceae</taxon>
        <taxon>Moniliophthora</taxon>
    </lineage>
</organism>
<proteinExistence type="predicted"/>
<dbReference type="AlphaFoldDB" id="A0A0W0G7B8"/>
<reference evidence="1 2" key="1">
    <citation type="submission" date="2015-12" db="EMBL/GenBank/DDBJ databases">
        <title>Draft genome sequence of Moniliophthora roreri, the causal agent of frosty pod rot of cacao.</title>
        <authorList>
            <person name="Aime M.C."/>
            <person name="Diaz-Valderrama J.R."/>
            <person name="Kijpornyongpan T."/>
            <person name="Phillips-Mora W."/>
        </authorList>
    </citation>
    <scope>NUCLEOTIDE SEQUENCE [LARGE SCALE GENOMIC DNA]</scope>
    <source>
        <strain evidence="1 2">MCA 2952</strain>
    </source>
</reference>